<dbReference type="Proteomes" id="UP000221222">
    <property type="component" value="Unassembled WGS sequence"/>
</dbReference>
<accession>A0A2G1DFC2</accession>
<sequence length="352" mass="41094">KLDDKIKLTAKTVNVQIGQEVKVILKLFDKNKKVLAQKEYEEKVQENTKVEKNFTILSLADELKIDSSKVKYVSGWIDVDNNEEITREYEKEVWIEVEEEKKKLHFLFYTLTGSKNDEIFIQQVNLKEKIIKENKNYNNKIDIVYKKEVKTSSEILKFVKNKIKENSDNIKVEVKTVELFAELFKEKKGHKKETHIDTSNHWINNLAQPYIPNDMNIEEARNIINNNIKRKDYLNKIYEENQEEFLSQLKSGTIRGLGHVENFCTVAFLSSPPIPHSKVFFAIVGGISNYIKSRLAQEDGSIYITKLGLNTTLDIFIDGDKRLSIANELFVKPYLTYIVDNISKDKNEKRYK</sequence>
<keyword evidence="2" id="KW-1185">Reference proteome</keyword>
<proteinExistence type="predicted"/>
<dbReference type="AlphaFoldDB" id="A0A2G1DFC2"/>
<evidence type="ECO:0000313" key="2">
    <source>
        <dbReference type="Proteomes" id="UP000221222"/>
    </source>
</evidence>
<dbReference type="RefSeq" id="WP_165768511.1">
    <property type="nucleotide sequence ID" value="NZ_NXFY01000021.1"/>
</dbReference>
<dbReference type="EMBL" id="NXFY01000021">
    <property type="protein sequence ID" value="PHO17198.1"/>
    <property type="molecule type" value="Genomic_DNA"/>
</dbReference>
<protein>
    <submittedName>
        <fullName evidence="1">Uncharacterized protein</fullName>
    </submittedName>
</protein>
<reference evidence="1 2" key="1">
    <citation type="submission" date="2017-09" db="EMBL/GenBank/DDBJ databases">
        <title>Arcobacter canalis sp. nov., a new species isolated from a water canal contaminated with urban sewage.</title>
        <authorList>
            <person name="Perez-Cataluna A."/>
            <person name="Salas-Masso N."/>
            <person name="Figueras M.J."/>
        </authorList>
    </citation>
    <scope>NUCLEOTIDE SEQUENCE [LARGE SCALE GENOMIC DNA]</scope>
    <source>
        <strain evidence="1 2">F98-3</strain>
    </source>
</reference>
<evidence type="ECO:0000313" key="1">
    <source>
        <dbReference type="EMBL" id="PHO17198.1"/>
    </source>
</evidence>
<feature type="non-terminal residue" evidence="1">
    <location>
        <position position="1"/>
    </location>
</feature>
<name>A0A2G1DFC2_9BACT</name>
<organism evidence="1 2">
    <name type="scientific">Malaciobacter molluscorum LMG 25693</name>
    <dbReference type="NCBI Taxonomy" id="870501"/>
    <lineage>
        <taxon>Bacteria</taxon>
        <taxon>Pseudomonadati</taxon>
        <taxon>Campylobacterota</taxon>
        <taxon>Epsilonproteobacteria</taxon>
        <taxon>Campylobacterales</taxon>
        <taxon>Arcobacteraceae</taxon>
        <taxon>Malaciobacter</taxon>
    </lineage>
</organism>
<gene>
    <name evidence="1" type="ORF">CPU12_11380</name>
</gene>
<comment type="caution">
    <text evidence="1">The sequence shown here is derived from an EMBL/GenBank/DDBJ whole genome shotgun (WGS) entry which is preliminary data.</text>
</comment>